<keyword evidence="3" id="KW-1185">Reference proteome</keyword>
<dbReference type="AlphaFoldDB" id="G1WL68"/>
<protein>
    <submittedName>
        <fullName evidence="2">Uncharacterized protein</fullName>
    </submittedName>
</protein>
<feature type="signal peptide" evidence="1">
    <location>
        <begin position="1"/>
        <end position="34"/>
    </location>
</feature>
<proteinExistence type="predicted"/>
<dbReference type="EMBL" id="ADLS01000031">
    <property type="protein sequence ID" value="EGX68530.1"/>
    <property type="molecule type" value="Genomic_DNA"/>
</dbReference>
<reference evidence="2 3" key="1">
    <citation type="submission" date="2011-06" db="EMBL/GenBank/DDBJ databases">
        <title>The Genome Sequence of Collinsella tanakaei YIT 12063.</title>
        <authorList>
            <consortium name="The Broad Institute Genome Sequencing Platform"/>
            <person name="Earl A."/>
            <person name="Ward D."/>
            <person name="Feldgarden M."/>
            <person name="Gevers D."/>
            <person name="Morotomi M."/>
            <person name="Young S.K."/>
            <person name="Zeng Q."/>
            <person name="Gargeya S."/>
            <person name="Fitzgerald M."/>
            <person name="Haas B."/>
            <person name="Abouelleil A."/>
            <person name="Alvarado L."/>
            <person name="Arachchi H.M."/>
            <person name="Berlin A."/>
            <person name="Brown A."/>
            <person name="Chapman S.B."/>
            <person name="Chen Z."/>
            <person name="Dunbar C."/>
            <person name="Freedman E."/>
            <person name="Gearin G."/>
            <person name="Gellesch M."/>
            <person name="Goldberg J."/>
            <person name="Griggs A."/>
            <person name="Gujja S."/>
            <person name="Heiman D."/>
            <person name="Howarth C."/>
            <person name="Larson L."/>
            <person name="Lui A."/>
            <person name="MacDonald P.J.P."/>
            <person name="Mehta T."/>
            <person name="Montmayeur A."/>
            <person name="Murphy C."/>
            <person name="Neiman D."/>
            <person name="Pearson M."/>
            <person name="Priest M."/>
            <person name="Roberts A."/>
            <person name="Saif S."/>
            <person name="Shea T."/>
            <person name="Shenoy N."/>
            <person name="Sisk P."/>
            <person name="Stolte C."/>
            <person name="Sykes S."/>
            <person name="Wortman J."/>
            <person name="Nusbaum C."/>
            <person name="Birren B."/>
        </authorList>
    </citation>
    <scope>NUCLEOTIDE SEQUENCE [LARGE SCALE GENOMIC DNA]</scope>
    <source>
        <strain evidence="2 3">YIT 12063</strain>
    </source>
</reference>
<dbReference type="PATRIC" id="fig|742742.3.peg.2057"/>
<gene>
    <name evidence="2" type="ORF">HMPREF9452_02081</name>
</gene>
<evidence type="ECO:0000313" key="3">
    <source>
        <dbReference type="Proteomes" id="UP000004830"/>
    </source>
</evidence>
<accession>G1WL68</accession>
<comment type="caution">
    <text evidence="2">The sequence shown here is derived from an EMBL/GenBank/DDBJ whole genome shotgun (WGS) entry which is preliminary data.</text>
</comment>
<name>G1WL68_9ACTN</name>
<keyword evidence="1" id="KW-0732">Signal</keyword>
<organism evidence="2 3">
    <name type="scientific">Collinsella tanakaei YIT 12063</name>
    <dbReference type="NCBI Taxonomy" id="742742"/>
    <lineage>
        <taxon>Bacteria</taxon>
        <taxon>Bacillati</taxon>
        <taxon>Actinomycetota</taxon>
        <taxon>Coriobacteriia</taxon>
        <taxon>Coriobacteriales</taxon>
        <taxon>Coriobacteriaceae</taxon>
        <taxon>Collinsella</taxon>
    </lineage>
</organism>
<dbReference type="RefSeq" id="WP_009142104.1">
    <property type="nucleotide sequence ID" value="NZ_JH126474.1"/>
</dbReference>
<evidence type="ECO:0000313" key="2">
    <source>
        <dbReference type="EMBL" id="EGX68530.1"/>
    </source>
</evidence>
<dbReference type="Proteomes" id="UP000004830">
    <property type="component" value="Unassembled WGS sequence"/>
</dbReference>
<feature type="chain" id="PRO_5003426172" evidence="1">
    <location>
        <begin position="35"/>
        <end position="118"/>
    </location>
</feature>
<sequence>MTACVNKKSKRVAAVVTASLVGALSIGAPAVALADTTVDMLVAPEENAFSRGKVTLTGATESDGVWEAQANKDGSALDIKATKVLPLGGREVSVNNDDYKLSFAKADGTAVDSIVEPG</sequence>
<dbReference type="GeneID" id="62759757"/>
<dbReference type="HOGENOM" id="CLU_2069093_0_0_11"/>
<evidence type="ECO:0000256" key="1">
    <source>
        <dbReference type="SAM" id="SignalP"/>
    </source>
</evidence>